<dbReference type="SUPFAM" id="SSF54523">
    <property type="entry name" value="Pili subunits"/>
    <property type="match status" value="1"/>
</dbReference>
<dbReference type="Gene3D" id="3.30.700.10">
    <property type="entry name" value="Glycoprotein, Type 4 Pilin"/>
    <property type="match status" value="1"/>
</dbReference>
<dbReference type="PANTHER" id="PTHR30093:SF34">
    <property type="entry name" value="PREPILIN PEPTIDASE-DEPENDENT PROTEIN D"/>
    <property type="match status" value="1"/>
</dbReference>
<proteinExistence type="inferred from homology"/>
<dbReference type="InterPro" id="IPR001082">
    <property type="entry name" value="Pilin"/>
</dbReference>
<evidence type="ECO:0000313" key="6">
    <source>
        <dbReference type="Proteomes" id="UP000509126"/>
    </source>
</evidence>
<dbReference type="EMBL" id="CP054803">
    <property type="protein sequence ID" value="QKU20493.1"/>
    <property type="molecule type" value="Genomic_DNA"/>
</dbReference>
<feature type="transmembrane region" description="Helical" evidence="4">
    <location>
        <begin position="7"/>
        <end position="28"/>
    </location>
</feature>
<dbReference type="GO" id="GO:0007155">
    <property type="term" value="P:cell adhesion"/>
    <property type="evidence" value="ECO:0007669"/>
    <property type="project" value="InterPro"/>
</dbReference>
<dbReference type="InterPro" id="IPR012902">
    <property type="entry name" value="N_methyl_site"/>
</dbReference>
<evidence type="ECO:0000256" key="4">
    <source>
        <dbReference type="SAM" id="Phobius"/>
    </source>
</evidence>
<evidence type="ECO:0000256" key="3">
    <source>
        <dbReference type="RuleBase" id="RU000389"/>
    </source>
</evidence>
<keyword evidence="4" id="KW-0812">Transmembrane</keyword>
<dbReference type="PANTHER" id="PTHR30093">
    <property type="entry name" value="GENERAL SECRETION PATHWAY PROTEIN G"/>
    <property type="match status" value="1"/>
</dbReference>
<dbReference type="GO" id="GO:0043107">
    <property type="term" value="P:type IV pilus-dependent motility"/>
    <property type="evidence" value="ECO:0007669"/>
    <property type="project" value="TreeGrafter"/>
</dbReference>
<sequence>MNTVQKGFTLIELMIVVAIIGILAAVAIPQYQNYTVKAKVGNALTAAETLKTEVGLCAQETGALTDCDTGSNGISTFTATKEVASASVTNGVITMVLATGINSTVDSSKIQYTPTLNATSITWCSHSNMTHAAALDLVRKNSVGSCTAPT</sequence>
<dbReference type="InterPro" id="IPR045584">
    <property type="entry name" value="Pilin-like"/>
</dbReference>
<evidence type="ECO:0000256" key="2">
    <source>
        <dbReference type="ARBA" id="ARBA00022481"/>
    </source>
</evidence>
<evidence type="ECO:0000256" key="1">
    <source>
        <dbReference type="ARBA" id="ARBA00005233"/>
    </source>
</evidence>
<reference evidence="5 6" key="1">
    <citation type="submission" date="2019-11" db="EMBL/GenBank/DDBJ databases">
        <title>FDA dAtabase for Regulatory Grade micrObial Sequences (FDA-ARGOS): Supporting development and validation of Infectious Disease Dx tests.</title>
        <authorList>
            <person name="Patel R."/>
            <person name="Rucinski S."/>
            <person name="Tallon L."/>
            <person name="Sadzewicz L."/>
            <person name="Vavikolanu K."/>
            <person name="Mehta A."/>
            <person name="Aluvathingal J."/>
            <person name="Nadendla S."/>
            <person name="Nandy P."/>
            <person name="Geyer C."/>
            <person name="Yan Y."/>
            <person name="Sichtig H."/>
        </authorList>
    </citation>
    <scope>NUCLEOTIDE SEQUENCE [LARGE SCALE GENOMIC DNA]</scope>
    <source>
        <strain evidence="5 6">FDAARGOS_557</strain>
    </source>
</reference>
<dbReference type="PROSITE" id="PS00409">
    <property type="entry name" value="PROKAR_NTER_METHYL"/>
    <property type="match status" value="1"/>
</dbReference>
<dbReference type="RefSeq" id="WP_174894145.1">
    <property type="nucleotide sequence ID" value="NZ_CP054803.1"/>
</dbReference>
<dbReference type="NCBIfam" id="TIGR02532">
    <property type="entry name" value="IV_pilin_GFxxxE"/>
    <property type="match status" value="1"/>
</dbReference>
<comment type="similarity">
    <text evidence="1 3">Belongs to the N-Me-Phe pilin family.</text>
</comment>
<dbReference type="Pfam" id="PF00114">
    <property type="entry name" value="Pilin"/>
    <property type="match status" value="1"/>
</dbReference>
<dbReference type="Proteomes" id="UP000509126">
    <property type="component" value="Chromosome"/>
</dbReference>
<dbReference type="GO" id="GO:0044096">
    <property type="term" value="C:type IV pilus"/>
    <property type="evidence" value="ECO:0007669"/>
    <property type="project" value="TreeGrafter"/>
</dbReference>
<keyword evidence="3" id="KW-0281">Fimbrium</keyword>
<keyword evidence="4" id="KW-1133">Transmembrane helix</keyword>
<keyword evidence="4" id="KW-0472">Membrane</keyword>
<gene>
    <name evidence="5" type="ORF">FOB19_03010</name>
</gene>
<dbReference type="Pfam" id="PF07963">
    <property type="entry name" value="N_methyl"/>
    <property type="match status" value="1"/>
</dbReference>
<accession>A0A6N1MF10</accession>
<protein>
    <submittedName>
        <fullName evidence="5">Pilin</fullName>
    </submittedName>
</protein>
<keyword evidence="2" id="KW-0488">Methylation</keyword>
<name>A0A6N1MF10_ACILW</name>
<dbReference type="AlphaFoldDB" id="A0A6N1MF10"/>
<evidence type="ECO:0000313" key="5">
    <source>
        <dbReference type="EMBL" id="QKU20493.1"/>
    </source>
</evidence>
<organism evidence="5 6">
    <name type="scientific">Acinetobacter lwoffii</name>
    <dbReference type="NCBI Taxonomy" id="28090"/>
    <lineage>
        <taxon>Bacteria</taxon>
        <taxon>Pseudomonadati</taxon>
        <taxon>Pseudomonadota</taxon>
        <taxon>Gammaproteobacteria</taxon>
        <taxon>Moraxellales</taxon>
        <taxon>Moraxellaceae</taxon>
        <taxon>Acinetobacter</taxon>
    </lineage>
</organism>